<dbReference type="Proteomes" id="UP000262621">
    <property type="component" value="Unassembled WGS sequence"/>
</dbReference>
<feature type="compositionally biased region" description="Basic residues" evidence="1">
    <location>
        <begin position="11"/>
        <end position="24"/>
    </location>
</feature>
<dbReference type="InterPro" id="IPR029432">
    <property type="entry name" value="Gp28/Gp37-like_dom"/>
</dbReference>
<evidence type="ECO:0000259" key="2">
    <source>
        <dbReference type="Pfam" id="PF14594"/>
    </source>
</evidence>
<feature type="domain" description="Gp28/Gp37-like" evidence="2">
    <location>
        <begin position="71"/>
        <end position="422"/>
    </location>
</feature>
<dbReference type="Pfam" id="PF14594">
    <property type="entry name" value="Sipho_Gp37"/>
    <property type="match status" value="1"/>
</dbReference>
<organism evidence="3 4">
    <name type="scientific">Micromonospora craniellae</name>
    <dbReference type="NCBI Taxonomy" id="2294034"/>
    <lineage>
        <taxon>Bacteria</taxon>
        <taxon>Bacillati</taxon>
        <taxon>Actinomycetota</taxon>
        <taxon>Actinomycetes</taxon>
        <taxon>Micromonosporales</taxon>
        <taxon>Micromonosporaceae</taxon>
        <taxon>Micromonospora</taxon>
    </lineage>
</organism>
<feature type="compositionally biased region" description="Low complexity" evidence="1">
    <location>
        <begin position="1"/>
        <end position="10"/>
    </location>
</feature>
<feature type="compositionally biased region" description="Low complexity" evidence="1">
    <location>
        <begin position="30"/>
        <end position="48"/>
    </location>
</feature>
<evidence type="ECO:0000256" key="1">
    <source>
        <dbReference type="SAM" id="MobiDB-lite"/>
    </source>
</evidence>
<name>A0A372G2T2_9ACTN</name>
<comment type="caution">
    <text evidence="3">The sequence shown here is derived from an EMBL/GenBank/DDBJ whole genome shotgun (WGS) entry which is preliminary data.</text>
</comment>
<protein>
    <recommendedName>
        <fullName evidence="2">Gp28/Gp37-like domain-containing protein</fullName>
    </recommendedName>
</protein>
<evidence type="ECO:0000313" key="4">
    <source>
        <dbReference type="Proteomes" id="UP000262621"/>
    </source>
</evidence>
<proteinExistence type="predicted"/>
<evidence type="ECO:0000313" key="3">
    <source>
        <dbReference type="EMBL" id="RFS47030.1"/>
    </source>
</evidence>
<reference evidence="3 4" key="1">
    <citation type="submission" date="2018-08" db="EMBL/GenBank/DDBJ databases">
        <title>Verrucosispora craniellae sp. nov., isolated from a marine sponge in the South China Sea.</title>
        <authorList>
            <person name="Li L."/>
            <person name="Lin H.W."/>
        </authorList>
    </citation>
    <scope>NUCLEOTIDE SEQUENCE [LARGE SCALE GENOMIC DNA]</scope>
    <source>
        <strain evidence="3 4">LHW63014</strain>
    </source>
</reference>
<keyword evidence="4" id="KW-1185">Reference proteome</keyword>
<feature type="region of interest" description="Disordered" evidence="1">
    <location>
        <begin position="1"/>
        <end position="57"/>
    </location>
</feature>
<accession>A0A372G2T2</accession>
<sequence>MRVPCSARTGRTGRRRSTGRRAGRGRSQEAPAGSRSRPPASRPVRPGSCWPSTRSSGWRDVATDEITILVTTDQLEPVHVVDDWQALDATQALNAPGPGAVVAPTSRTLMAALQPGARIAVYLGDDPQAWHSGPLEAPPTRKRSVDGEDAGPGMLTIRWATHELWFGARRLYPDPAVAWAAQTTEQWSVTNVNAETVLRNLATAHAGPGALSYRRVPRLALAAANSPLVGVQVTEASRMEWVSDVMRRVAVAGGNLRWRIRHVDRDLLFAASARRDLSASVRFSFDLDNLLGYDTDPEAPTLTAALVAGQGEGTDRPLRERAVASPWGRFEDIVDRGDTIDPVLLDAAGDEALAAGGETANLAADAVETPGPGQPLFGRDFDLNDLVTVELDDGVPLVDVVTAARLQAPGDGTHRLGFTIGTPDAPSDEMTRAVRDLYRRIGGWETR</sequence>
<dbReference type="AlphaFoldDB" id="A0A372G2T2"/>
<gene>
    <name evidence="3" type="ORF">D0Q02_07665</name>
</gene>
<dbReference type="EMBL" id="QVFU01000005">
    <property type="protein sequence ID" value="RFS47030.1"/>
    <property type="molecule type" value="Genomic_DNA"/>
</dbReference>